<gene>
    <name evidence="7" type="primary">mutL</name>
    <name evidence="7" type="ordered locus">SMDSEM_261</name>
</gene>
<dbReference type="Gene3D" id="3.30.1540.20">
    <property type="entry name" value="MutL, C-terminal domain, dimerisation subdomain"/>
    <property type="match status" value="1"/>
</dbReference>
<dbReference type="GO" id="GO:0006298">
    <property type="term" value="P:mismatch repair"/>
    <property type="evidence" value="ECO:0007669"/>
    <property type="project" value="InterPro"/>
</dbReference>
<dbReference type="STRING" id="595499.SMDSEM_261"/>
<dbReference type="PANTHER" id="PTHR10073">
    <property type="entry name" value="DNA MISMATCH REPAIR PROTEIN MLH, PMS, MUTL"/>
    <property type="match status" value="1"/>
</dbReference>
<dbReference type="HOGENOM" id="CLU_004131_4_0_10"/>
<keyword evidence="3" id="KW-0227">DNA damage</keyword>
<dbReference type="InterPro" id="IPR042120">
    <property type="entry name" value="MutL_C_dimsub"/>
</dbReference>
<comment type="similarity">
    <text evidence="1">Belongs to the DNA mismatch repair MutL/HexB family.</text>
</comment>
<dbReference type="Gene3D" id="3.30.230.10">
    <property type="match status" value="1"/>
</dbReference>
<dbReference type="GO" id="GO:0140664">
    <property type="term" value="F:ATP-dependent DNA damage sensor activity"/>
    <property type="evidence" value="ECO:0007669"/>
    <property type="project" value="InterPro"/>
</dbReference>
<dbReference type="Gene3D" id="3.30.565.10">
    <property type="entry name" value="Histidine kinase-like ATPase, C-terminal domain"/>
    <property type="match status" value="1"/>
</dbReference>
<keyword evidence="4" id="KW-0234">DNA repair</keyword>
<evidence type="ECO:0000313" key="7">
    <source>
        <dbReference type="EMBL" id="ACU52959.1"/>
    </source>
</evidence>
<dbReference type="InterPro" id="IPR020568">
    <property type="entry name" value="Ribosomal_Su5_D2-typ_SF"/>
</dbReference>
<dbReference type="CDD" id="cd16926">
    <property type="entry name" value="HATPase_MutL-MLH-PMS-like"/>
    <property type="match status" value="1"/>
</dbReference>
<dbReference type="NCBIfam" id="TIGR00585">
    <property type="entry name" value="mutl"/>
    <property type="match status" value="1"/>
</dbReference>
<evidence type="ECO:0000313" key="8">
    <source>
        <dbReference type="Proteomes" id="UP000008074"/>
    </source>
</evidence>
<evidence type="ECO:0000256" key="2">
    <source>
        <dbReference type="ARBA" id="ARBA00021975"/>
    </source>
</evidence>
<dbReference type="InterPro" id="IPR038973">
    <property type="entry name" value="MutL/Mlh/Pms-like"/>
</dbReference>
<dbReference type="Pfam" id="PF01119">
    <property type="entry name" value="DNA_mis_repair"/>
    <property type="match status" value="1"/>
</dbReference>
<dbReference type="InterPro" id="IPR042121">
    <property type="entry name" value="MutL_C_regsub"/>
</dbReference>
<dbReference type="FunFam" id="3.30.565.10:FF:000003">
    <property type="entry name" value="DNA mismatch repair endonuclease MutL"/>
    <property type="match status" value="1"/>
</dbReference>
<dbReference type="SUPFAM" id="SSF118116">
    <property type="entry name" value="DNA mismatch repair protein MutL"/>
    <property type="match status" value="1"/>
</dbReference>
<dbReference type="CDD" id="cd00782">
    <property type="entry name" value="MutL_Trans"/>
    <property type="match status" value="1"/>
</dbReference>
<dbReference type="SMART" id="SM00853">
    <property type="entry name" value="MutL_C"/>
    <property type="match status" value="1"/>
</dbReference>
<proteinExistence type="inferred from homology"/>
<dbReference type="KEGG" id="sms:SMDSEM_261"/>
<evidence type="ECO:0000259" key="6">
    <source>
        <dbReference type="SMART" id="SM01340"/>
    </source>
</evidence>
<dbReference type="SUPFAM" id="SSF54211">
    <property type="entry name" value="Ribosomal protein S5 domain 2-like"/>
    <property type="match status" value="1"/>
</dbReference>
<dbReference type="SMART" id="SM01340">
    <property type="entry name" value="DNA_mis_repair"/>
    <property type="match status" value="1"/>
</dbReference>
<evidence type="ECO:0000256" key="3">
    <source>
        <dbReference type="ARBA" id="ARBA00022763"/>
    </source>
</evidence>
<dbReference type="GO" id="GO:0016887">
    <property type="term" value="F:ATP hydrolysis activity"/>
    <property type="evidence" value="ECO:0007669"/>
    <property type="project" value="InterPro"/>
</dbReference>
<dbReference type="InterPro" id="IPR014721">
    <property type="entry name" value="Ribsml_uS5_D2-typ_fold_subgr"/>
</dbReference>
<dbReference type="GO" id="GO:0030983">
    <property type="term" value="F:mismatched DNA binding"/>
    <property type="evidence" value="ECO:0007669"/>
    <property type="project" value="InterPro"/>
</dbReference>
<dbReference type="PANTHER" id="PTHR10073:SF12">
    <property type="entry name" value="DNA MISMATCH REPAIR PROTEIN MLH1"/>
    <property type="match status" value="1"/>
</dbReference>
<dbReference type="PROSITE" id="PS00058">
    <property type="entry name" value="DNA_MISMATCH_REPAIR_1"/>
    <property type="match status" value="1"/>
</dbReference>
<dbReference type="Gene3D" id="3.30.1370.100">
    <property type="entry name" value="MutL, C-terminal domain, regulatory subdomain"/>
    <property type="match status" value="1"/>
</dbReference>
<accession>C7LKJ7</accession>
<organism evidence="7 8">
    <name type="scientific">Karelsulcia muelleri (strain SMDSEM)</name>
    <name type="common">Sulcia muelleri</name>
    <dbReference type="NCBI Taxonomy" id="595499"/>
    <lineage>
        <taxon>Bacteria</taxon>
        <taxon>Pseudomonadati</taxon>
        <taxon>Bacteroidota</taxon>
        <taxon>Flavobacteriia</taxon>
        <taxon>Flavobacteriales</taxon>
        <taxon>Candidatus Karelsulcia</taxon>
    </lineage>
</organism>
<dbReference type="SUPFAM" id="SSF55874">
    <property type="entry name" value="ATPase domain of HSP90 chaperone/DNA topoisomerase II/histidine kinase"/>
    <property type="match status" value="1"/>
</dbReference>
<reference evidence="7 8" key="1">
    <citation type="journal article" date="2009" name="Proc. Natl. Acad. Sci. U.S.A.">
        <title>Convergent evolution of metabolic roles in bacterial co-symbionts of insects.</title>
        <authorList>
            <person name="McCutcheon J.P."/>
            <person name="McDonald B.R."/>
            <person name="Moran N.A."/>
        </authorList>
    </citation>
    <scope>NUCLEOTIDE SEQUENCE [LARGE SCALE GENOMIC DNA]</scope>
    <source>
        <strain evidence="7 8">SMDSEM</strain>
    </source>
</reference>
<dbReference type="InterPro" id="IPR002099">
    <property type="entry name" value="MutL/Mlh/PMS"/>
</dbReference>
<dbReference type="Proteomes" id="UP000008074">
    <property type="component" value="Chromosome"/>
</dbReference>
<feature type="domain" description="MutL C-terminal dimerisation" evidence="5">
    <location>
        <begin position="383"/>
        <end position="502"/>
    </location>
</feature>
<dbReference type="InterPro" id="IPR013507">
    <property type="entry name" value="DNA_mismatch_S5_2-like"/>
</dbReference>
<sequence>MTDVIKLLSKNVSNQIASGDVIQNPASILKEILENSIDADAKNIKIILTNGGKNRIHIIDDGIGMSKNDAIQSFERYSTSKLTKIEDLFKISTKGFRGEALSYISSVTQIELETREKTSDLGIRLIIENGELKYKPFPIAMNKGCSICIKNIFYNIPAKRKNLKSSNLELKNIINEFYKIVLSHKEINFYLENNKKLLFNLNKSSYKERIIQIYGEKLKNKLIKIKKTTKLVKIKGYITHPHYSNSKKLGQYLFLNKRYITNKNIHNAIIASYEGILNKKENPSYFIFLSMDYNKFNINLNPSKTKVNFFYDSEIELCNNISSTIKESLGINNIYNYYYNNKYFFPLTEKSDLKVFNKKYKQIKNLFKNQSFYKNETKIHLYKWIQIYNSYLLGVIKSGLLLVDQNRAHQRILYDFFYKKKSKNLKIDKKSFLKKILSKLNYLGFKIFVLKKKILVQSFSLGIKKTNISKILEKIFENEKMKKNILYKYICKYFSLKKGKKISNLEIKGLIKKLFVSNNPYYSPFGEKILLNVSKEKIKKLFIK</sequence>
<dbReference type="AlphaFoldDB" id="C7LKJ7"/>
<dbReference type="Pfam" id="PF13589">
    <property type="entry name" value="HATPase_c_3"/>
    <property type="match status" value="1"/>
</dbReference>
<protein>
    <recommendedName>
        <fullName evidence="2">DNA mismatch repair protein MutL</fullName>
    </recommendedName>
</protein>
<dbReference type="GO" id="GO:0032300">
    <property type="term" value="C:mismatch repair complex"/>
    <property type="evidence" value="ECO:0007669"/>
    <property type="project" value="InterPro"/>
</dbReference>
<dbReference type="InterPro" id="IPR036890">
    <property type="entry name" value="HATPase_C_sf"/>
</dbReference>
<evidence type="ECO:0000256" key="4">
    <source>
        <dbReference type="ARBA" id="ARBA00023204"/>
    </source>
</evidence>
<dbReference type="InterPro" id="IPR037198">
    <property type="entry name" value="MutL_C_sf"/>
</dbReference>
<dbReference type="InterPro" id="IPR014790">
    <property type="entry name" value="MutL_C"/>
</dbReference>
<dbReference type="EMBL" id="CP001605">
    <property type="protein sequence ID" value="ACU52959.1"/>
    <property type="molecule type" value="Genomic_DNA"/>
</dbReference>
<dbReference type="InterPro" id="IPR014762">
    <property type="entry name" value="DNA_mismatch_repair_CS"/>
</dbReference>
<feature type="domain" description="DNA mismatch repair protein S5" evidence="6">
    <location>
        <begin position="210"/>
        <end position="330"/>
    </location>
</feature>
<evidence type="ECO:0000259" key="5">
    <source>
        <dbReference type="SMART" id="SM00853"/>
    </source>
</evidence>
<name>C7LKJ7_KARMS</name>
<dbReference type="GO" id="GO:0005524">
    <property type="term" value="F:ATP binding"/>
    <property type="evidence" value="ECO:0007669"/>
    <property type="project" value="InterPro"/>
</dbReference>
<evidence type="ECO:0000256" key="1">
    <source>
        <dbReference type="ARBA" id="ARBA00006082"/>
    </source>
</evidence>